<organism evidence="3 4">
    <name type="scientific">Albimonas donghaensis</name>
    <dbReference type="NCBI Taxonomy" id="356660"/>
    <lineage>
        <taxon>Bacteria</taxon>
        <taxon>Pseudomonadati</taxon>
        <taxon>Pseudomonadota</taxon>
        <taxon>Alphaproteobacteria</taxon>
        <taxon>Rhodobacterales</taxon>
        <taxon>Paracoccaceae</taxon>
        <taxon>Albimonas</taxon>
    </lineage>
</organism>
<keyword evidence="4" id="KW-1185">Reference proteome</keyword>
<reference evidence="3 4" key="1">
    <citation type="submission" date="2016-10" db="EMBL/GenBank/DDBJ databases">
        <authorList>
            <person name="de Groot N.N."/>
        </authorList>
    </citation>
    <scope>NUCLEOTIDE SEQUENCE [LARGE SCALE GENOMIC DNA]</scope>
    <source>
        <strain evidence="3 4">DSM 17890</strain>
    </source>
</reference>
<evidence type="ECO:0000313" key="4">
    <source>
        <dbReference type="Proteomes" id="UP000199118"/>
    </source>
</evidence>
<name>A0A1H2ZAB6_9RHOB</name>
<dbReference type="STRING" id="356660.SAMN05444336_103415"/>
<evidence type="ECO:0000313" key="3">
    <source>
        <dbReference type="EMBL" id="SDX13938.1"/>
    </source>
</evidence>
<keyword evidence="2" id="KW-1133">Transmembrane helix</keyword>
<protein>
    <submittedName>
        <fullName evidence="3">Uncharacterized protein</fullName>
    </submittedName>
</protein>
<gene>
    <name evidence="3" type="ORF">SAMN05444336_103415</name>
</gene>
<dbReference type="RefSeq" id="WP_092681831.1">
    <property type="nucleotide sequence ID" value="NZ_FNMZ01000003.1"/>
</dbReference>
<dbReference type="Proteomes" id="UP000199118">
    <property type="component" value="Unassembled WGS sequence"/>
</dbReference>
<evidence type="ECO:0000256" key="2">
    <source>
        <dbReference type="SAM" id="Phobius"/>
    </source>
</evidence>
<keyword evidence="2" id="KW-0472">Membrane</keyword>
<evidence type="ECO:0000256" key="1">
    <source>
        <dbReference type="SAM" id="MobiDB-lite"/>
    </source>
</evidence>
<dbReference type="EMBL" id="FNMZ01000003">
    <property type="protein sequence ID" value="SDX13938.1"/>
    <property type="molecule type" value="Genomic_DNA"/>
</dbReference>
<accession>A0A1H2ZAB6</accession>
<feature type="transmembrane region" description="Helical" evidence="2">
    <location>
        <begin position="46"/>
        <end position="67"/>
    </location>
</feature>
<sequence length="107" mass="11950">MDRREPSDASDPVNPPSAPRAARPPTREDEGAGRPRFLRRRRAETLSGLLPIAAFFALMPPFVRIFAHDGRIFGAPAILVFLLTLWLGLILVVRALSRRLLNSDHDL</sequence>
<proteinExistence type="predicted"/>
<keyword evidence="2" id="KW-0812">Transmembrane</keyword>
<feature type="region of interest" description="Disordered" evidence="1">
    <location>
        <begin position="1"/>
        <end position="37"/>
    </location>
</feature>
<dbReference type="AlphaFoldDB" id="A0A1H2ZAB6"/>
<feature type="transmembrane region" description="Helical" evidence="2">
    <location>
        <begin position="73"/>
        <end position="93"/>
    </location>
</feature>